<keyword evidence="2" id="KW-1185">Reference proteome</keyword>
<evidence type="ECO:0000313" key="1">
    <source>
        <dbReference type="EMBL" id="TGO91694.1"/>
    </source>
</evidence>
<accession>A0A4Z1L4E7</accession>
<dbReference type="AlphaFoldDB" id="A0A4Z1L4E7"/>
<protein>
    <submittedName>
        <fullName evidence="1">Uncharacterized protein</fullName>
    </submittedName>
</protein>
<sequence length="137" mass="15930">MDGVIFHFISARLNLKDPHVENKSAVGNRNTRFTRFCWMSSTKILNRLKVFIPHTYRHGNRKRRNRQSLEDILPLPAPVPLPHPETSFCQLNSGRRPQVIIRQGPGVYRAAQFILKLMPGRHQYHLQQGARLTRTLV</sequence>
<comment type="caution">
    <text evidence="1">The sequence shown here is derived from an EMBL/GenBank/DDBJ whole genome shotgun (WGS) entry which is preliminary data.</text>
</comment>
<name>A0A4Z1L4E7_9HELO</name>
<gene>
    <name evidence="1" type="ORF">BPOR_0021g00390</name>
</gene>
<organism evidence="1 2">
    <name type="scientific">Botrytis porri</name>
    <dbReference type="NCBI Taxonomy" id="87229"/>
    <lineage>
        <taxon>Eukaryota</taxon>
        <taxon>Fungi</taxon>
        <taxon>Dikarya</taxon>
        <taxon>Ascomycota</taxon>
        <taxon>Pezizomycotina</taxon>
        <taxon>Leotiomycetes</taxon>
        <taxon>Helotiales</taxon>
        <taxon>Sclerotiniaceae</taxon>
        <taxon>Botrytis</taxon>
    </lineage>
</organism>
<dbReference type="EMBL" id="PQXO01000021">
    <property type="protein sequence ID" value="TGO91694.1"/>
    <property type="molecule type" value="Genomic_DNA"/>
</dbReference>
<reference evidence="1 2" key="1">
    <citation type="submission" date="2017-12" db="EMBL/GenBank/DDBJ databases">
        <title>Comparative genomics of Botrytis spp.</title>
        <authorList>
            <person name="Valero-Jimenez C.A."/>
            <person name="Tapia P."/>
            <person name="Veloso J."/>
            <person name="Silva-Moreno E."/>
            <person name="Staats M."/>
            <person name="Valdes J.H."/>
            <person name="Van Kan J.A.L."/>
        </authorList>
    </citation>
    <scope>NUCLEOTIDE SEQUENCE [LARGE SCALE GENOMIC DNA]</scope>
    <source>
        <strain evidence="1 2">MUCL3349</strain>
    </source>
</reference>
<evidence type="ECO:0000313" key="2">
    <source>
        <dbReference type="Proteomes" id="UP000297280"/>
    </source>
</evidence>
<proteinExistence type="predicted"/>
<dbReference type="Proteomes" id="UP000297280">
    <property type="component" value="Unassembled WGS sequence"/>
</dbReference>